<keyword evidence="3" id="KW-1185">Reference proteome</keyword>
<dbReference type="GO" id="GO:0042632">
    <property type="term" value="P:cholesterol homeostasis"/>
    <property type="evidence" value="ECO:0007669"/>
    <property type="project" value="TreeGrafter"/>
</dbReference>
<organism evidence="2 3">
    <name type="scientific">Amazona guildingii</name>
    <dbReference type="NCBI Taxonomy" id="175529"/>
    <lineage>
        <taxon>Eukaryota</taxon>
        <taxon>Metazoa</taxon>
        <taxon>Chordata</taxon>
        <taxon>Craniata</taxon>
        <taxon>Vertebrata</taxon>
        <taxon>Euteleostomi</taxon>
        <taxon>Archelosauria</taxon>
        <taxon>Archosauria</taxon>
        <taxon>Dinosauria</taxon>
        <taxon>Saurischia</taxon>
        <taxon>Theropoda</taxon>
        <taxon>Coelurosauria</taxon>
        <taxon>Aves</taxon>
        <taxon>Neognathae</taxon>
        <taxon>Neoaves</taxon>
        <taxon>Telluraves</taxon>
        <taxon>Australaves</taxon>
        <taxon>Psittaciformes</taxon>
        <taxon>Psittacidae</taxon>
        <taxon>Amazona</taxon>
    </lineage>
</organism>
<dbReference type="EMBL" id="VXAR01011210">
    <property type="protein sequence ID" value="NXK81646.1"/>
    <property type="molecule type" value="Genomic_DNA"/>
</dbReference>
<reference evidence="2 3" key="1">
    <citation type="submission" date="2019-09" db="EMBL/GenBank/DDBJ databases">
        <title>Bird 10,000 Genomes (B10K) Project - Family phase.</title>
        <authorList>
            <person name="Zhang G."/>
        </authorList>
    </citation>
    <scope>NUCLEOTIDE SEQUENCE [LARGE SCALE GENOMIC DNA]</scope>
    <source>
        <strain evidence="2">B10K-DU-001-46</strain>
        <tissue evidence="2">Muscle</tissue>
    </source>
</reference>
<dbReference type="Proteomes" id="UP000531168">
    <property type="component" value="Unassembled WGS sequence"/>
</dbReference>
<dbReference type="GO" id="GO:0005886">
    <property type="term" value="C:plasma membrane"/>
    <property type="evidence" value="ECO:0007669"/>
    <property type="project" value="TreeGrafter"/>
</dbReference>
<evidence type="ECO:0000313" key="2">
    <source>
        <dbReference type="EMBL" id="NXK81646.1"/>
    </source>
</evidence>
<name>A0A7L0MKT8_9PSIT</name>
<evidence type="ECO:0000259" key="1">
    <source>
        <dbReference type="PROSITE" id="PS51022"/>
    </source>
</evidence>
<dbReference type="PANTHER" id="PTHR45727:SF3">
    <property type="entry name" value="NPC1-LIKE INTRACELLULAR CHOLESTEROL TRANSPORTER 1"/>
    <property type="match status" value="1"/>
</dbReference>
<sequence>FSAVLSAEVLQALLELQQRLAAATAQAPGTGRTVRLQDVCYAPLSPDSPAAADCCVNSVTQYFQNNGSRLAMVATQTSGKVTGTVDWRDHLIYCANSPLSFQDITALELSCMAEYGGP</sequence>
<dbReference type="GO" id="GO:0015918">
    <property type="term" value="P:sterol transport"/>
    <property type="evidence" value="ECO:0007669"/>
    <property type="project" value="TreeGrafter"/>
</dbReference>
<feature type="non-terminal residue" evidence="2">
    <location>
        <position position="118"/>
    </location>
</feature>
<feature type="non-terminal residue" evidence="2">
    <location>
        <position position="1"/>
    </location>
</feature>
<comment type="caution">
    <text evidence="2">The sequence shown here is derived from an EMBL/GenBank/DDBJ whole genome shotgun (WGS) entry which is preliminary data.</text>
</comment>
<proteinExistence type="predicted"/>
<accession>A0A7L0MKT8</accession>
<dbReference type="Pfam" id="PF22314">
    <property type="entry name" value="NPC1_MLD"/>
    <property type="match status" value="1"/>
</dbReference>
<dbReference type="PANTHER" id="PTHR45727">
    <property type="entry name" value="NPC INTRACELLULAR CHOLESTEROL TRANSPORTER 1"/>
    <property type="match status" value="1"/>
</dbReference>
<gene>
    <name evidence="2" type="primary">Npc1l1_2</name>
    <name evidence="2" type="ORF">AMAGUI_R15342</name>
</gene>
<dbReference type="GO" id="GO:0015485">
    <property type="term" value="F:cholesterol binding"/>
    <property type="evidence" value="ECO:0007669"/>
    <property type="project" value="TreeGrafter"/>
</dbReference>
<evidence type="ECO:0000313" key="3">
    <source>
        <dbReference type="Proteomes" id="UP000531168"/>
    </source>
</evidence>
<protein>
    <submittedName>
        <fullName evidence="2">NPCL1 protein</fullName>
    </submittedName>
</protein>
<dbReference type="InterPro" id="IPR004172">
    <property type="entry name" value="L27_dom"/>
</dbReference>
<dbReference type="AlphaFoldDB" id="A0A7L0MKT8"/>
<dbReference type="InterPro" id="IPR053956">
    <property type="entry name" value="NPC1_MLD"/>
</dbReference>
<dbReference type="PROSITE" id="PS51022">
    <property type="entry name" value="L27"/>
    <property type="match status" value="1"/>
</dbReference>
<feature type="domain" description="L27" evidence="1">
    <location>
        <begin position="1"/>
        <end position="28"/>
    </location>
</feature>
<dbReference type="GO" id="GO:0030299">
    <property type="term" value="P:intestinal cholesterol absorption"/>
    <property type="evidence" value="ECO:0007669"/>
    <property type="project" value="TreeGrafter"/>
</dbReference>